<dbReference type="Pfam" id="PF00024">
    <property type="entry name" value="PAN_1"/>
    <property type="match status" value="1"/>
</dbReference>
<dbReference type="RefSeq" id="XP_013071469.2">
    <property type="nucleotide sequence ID" value="XM_013216015.2"/>
</dbReference>
<dbReference type="Gene3D" id="3.50.4.10">
    <property type="entry name" value="Hepatocyte Growth Factor"/>
    <property type="match status" value="1"/>
</dbReference>
<dbReference type="Pfam" id="PF00059">
    <property type="entry name" value="Lectin_C"/>
    <property type="match status" value="1"/>
</dbReference>
<dbReference type="InterPro" id="IPR016187">
    <property type="entry name" value="CTDL_fold"/>
</dbReference>
<dbReference type="InterPro" id="IPR050801">
    <property type="entry name" value="Ca-Dep_Lectins_ImmuneDev"/>
</dbReference>
<protein>
    <recommendedName>
        <fullName evidence="6">C-type lectin domain-containing protein</fullName>
    </recommendedName>
</protein>
<dbReference type="Proteomes" id="UP000076420">
    <property type="component" value="Unassembled WGS sequence"/>
</dbReference>
<dbReference type="SMART" id="SM00473">
    <property type="entry name" value="PAN_AP"/>
    <property type="match status" value="1"/>
</dbReference>
<dbReference type="InterPro" id="IPR016186">
    <property type="entry name" value="C-type_lectin-like/link_sf"/>
</dbReference>
<name>A0A2C9L1D2_BIOGL</name>
<accession>A0A2C9L1D2</accession>
<dbReference type="PROSITE" id="PS50948">
    <property type="entry name" value="PAN"/>
    <property type="match status" value="1"/>
</dbReference>
<dbReference type="PROSITE" id="PS50041">
    <property type="entry name" value="C_TYPE_LECTIN_2"/>
    <property type="match status" value="1"/>
</dbReference>
<dbReference type="Gene3D" id="3.10.100.10">
    <property type="entry name" value="Mannose-Binding Protein A, subunit A"/>
    <property type="match status" value="1"/>
</dbReference>
<evidence type="ECO:0008006" key="6">
    <source>
        <dbReference type="Google" id="ProtNLM"/>
    </source>
</evidence>
<feature type="domain" description="C-type lectin" evidence="2">
    <location>
        <begin position="119"/>
        <end position="241"/>
    </location>
</feature>
<evidence type="ECO:0000313" key="4">
    <source>
        <dbReference type="EnsemblMetazoa" id="BGLB025994-PA"/>
    </source>
</evidence>
<dbReference type="InterPro" id="IPR001304">
    <property type="entry name" value="C-type_lectin-like"/>
</dbReference>
<dbReference type="PANTHER" id="PTHR22801">
    <property type="entry name" value="LITHOSTATHINE"/>
    <property type="match status" value="1"/>
</dbReference>
<evidence type="ECO:0000256" key="1">
    <source>
        <dbReference type="SAM" id="SignalP"/>
    </source>
</evidence>
<dbReference type="SUPFAM" id="SSF56436">
    <property type="entry name" value="C-type lectin-like"/>
    <property type="match status" value="1"/>
</dbReference>
<dbReference type="SUPFAM" id="SSF57414">
    <property type="entry name" value="Hairpin loop containing domain-like"/>
    <property type="match status" value="1"/>
</dbReference>
<feature type="signal peptide" evidence="1">
    <location>
        <begin position="1"/>
        <end position="18"/>
    </location>
</feature>
<organism evidence="4 5">
    <name type="scientific">Biomphalaria glabrata</name>
    <name type="common">Bloodfluke planorb</name>
    <name type="synonym">Freshwater snail</name>
    <dbReference type="NCBI Taxonomy" id="6526"/>
    <lineage>
        <taxon>Eukaryota</taxon>
        <taxon>Metazoa</taxon>
        <taxon>Spiralia</taxon>
        <taxon>Lophotrochozoa</taxon>
        <taxon>Mollusca</taxon>
        <taxon>Gastropoda</taxon>
        <taxon>Heterobranchia</taxon>
        <taxon>Euthyneura</taxon>
        <taxon>Panpulmonata</taxon>
        <taxon>Hygrophila</taxon>
        <taxon>Lymnaeoidea</taxon>
        <taxon>Planorbidae</taxon>
        <taxon>Biomphalaria</taxon>
    </lineage>
</organism>
<sequence length="245" mass="27671">MFIPVSALLLILSEVCSCREIHWKKVPGRLEKCGLQPLNVSRILKSKTDCAIFCSNSFNCRSFMYNKTTKLCTLYKGFSAYSEPPNSVLGDVYVADACEAYLDFSQKPIVQLLIPTTIFVAYIYQALSYQDALATCGCLQSTMFTVKTMDRYTFLIAQEGLKYYEWVGLDDIKTEGTFLWADDGKKFTDLALEKLLFDFGQPDNGHNIVDEDCVLKKRLEDITAGKLNDVSCNLTAFFICEKVNC</sequence>
<dbReference type="AlphaFoldDB" id="A0A2C9L1D2"/>
<proteinExistence type="predicted"/>
<dbReference type="VEuPathDB" id="VectorBase:BGLAX_033339"/>
<evidence type="ECO:0000313" key="5">
    <source>
        <dbReference type="Proteomes" id="UP000076420"/>
    </source>
</evidence>
<dbReference type="EnsemblMetazoa" id="BGLB025994-RA">
    <property type="protein sequence ID" value="BGLB025994-PA"/>
    <property type="gene ID" value="BGLB025994"/>
</dbReference>
<dbReference type="PANTHER" id="PTHR22801:SF63">
    <property type="entry name" value="C-TYPE LECTIN DOMAIN-CONTAINING PROTEIN"/>
    <property type="match status" value="1"/>
</dbReference>
<dbReference type="KEGG" id="bgt:106058559"/>
<keyword evidence="1" id="KW-0732">Signal</keyword>
<feature type="domain" description="Apple" evidence="3">
    <location>
        <begin position="18"/>
        <end position="98"/>
    </location>
</feature>
<dbReference type="CDD" id="cd00037">
    <property type="entry name" value="CLECT"/>
    <property type="match status" value="1"/>
</dbReference>
<reference evidence="4" key="1">
    <citation type="submission" date="2020-05" db="UniProtKB">
        <authorList>
            <consortium name="EnsemblMetazoa"/>
        </authorList>
    </citation>
    <scope>IDENTIFICATION</scope>
    <source>
        <strain evidence="4">BB02</strain>
    </source>
</reference>
<dbReference type="OrthoDB" id="441660at2759"/>
<gene>
    <name evidence="4" type="primary">106058559</name>
</gene>
<evidence type="ECO:0000259" key="3">
    <source>
        <dbReference type="PROSITE" id="PS50948"/>
    </source>
</evidence>
<evidence type="ECO:0000259" key="2">
    <source>
        <dbReference type="PROSITE" id="PS50041"/>
    </source>
</evidence>
<dbReference type="InterPro" id="IPR003609">
    <property type="entry name" value="Pan_app"/>
</dbReference>
<feature type="chain" id="PRO_5012271215" description="C-type lectin domain-containing protein" evidence="1">
    <location>
        <begin position="19"/>
        <end position="245"/>
    </location>
</feature>
<dbReference type="VEuPathDB" id="VectorBase:BGLB025994"/>